<evidence type="ECO:0000256" key="7">
    <source>
        <dbReference type="ARBA" id="ARBA00049120"/>
    </source>
</evidence>
<dbReference type="PROSITE" id="PS00093">
    <property type="entry name" value="N4_MTASE"/>
    <property type="match status" value="1"/>
</dbReference>
<dbReference type="EMBL" id="VDCQ01000034">
    <property type="protein sequence ID" value="TNJ64034.1"/>
    <property type="molecule type" value="Genomic_DNA"/>
</dbReference>
<proteinExistence type="inferred from homology"/>
<gene>
    <name evidence="8" type="ORF">FE784_22255</name>
</gene>
<evidence type="ECO:0000256" key="3">
    <source>
        <dbReference type="ARBA" id="ARBA00022603"/>
    </source>
</evidence>
<dbReference type="InterPro" id="IPR029063">
    <property type="entry name" value="SAM-dependent_MTases_sf"/>
</dbReference>
<accession>A0A5C4T4R8</accession>
<dbReference type="AlphaFoldDB" id="A0A5C4T4R8"/>
<comment type="similarity">
    <text evidence="1">Belongs to the N(4)/N(6)-methyltransferase family. N(4) subfamily.</text>
</comment>
<keyword evidence="6" id="KW-0680">Restriction system</keyword>
<name>A0A5C4T4R8_9BACL</name>
<dbReference type="GO" id="GO:0003677">
    <property type="term" value="F:DNA binding"/>
    <property type="evidence" value="ECO:0007669"/>
    <property type="project" value="InterPro"/>
</dbReference>
<dbReference type="Gene3D" id="3.40.50.150">
    <property type="entry name" value="Vaccinia Virus protein VP39"/>
    <property type="match status" value="2"/>
</dbReference>
<keyword evidence="5" id="KW-0949">S-adenosyl-L-methionine</keyword>
<dbReference type="InterPro" id="IPR017985">
    <property type="entry name" value="MeTrfase_CN4_CS"/>
</dbReference>
<evidence type="ECO:0000256" key="6">
    <source>
        <dbReference type="ARBA" id="ARBA00022747"/>
    </source>
</evidence>
<dbReference type="Pfam" id="PF02086">
    <property type="entry name" value="MethyltransfD12"/>
    <property type="match status" value="1"/>
</dbReference>
<dbReference type="GO" id="GO:0032259">
    <property type="term" value="P:methylation"/>
    <property type="evidence" value="ECO:0007669"/>
    <property type="project" value="UniProtKB-KW"/>
</dbReference>
<reference evidence="8 9" key="1">
    <citation type="submission" date="2019-05" db="EMBL/GenBank/DDBJ databases">
        <title>We sequenced the genome of Paenibacillus hemerocallicola KCTC 33185 for further insight into its adaptation and study the phylogeny of Paenibacillus.</title>
        <authorList>
            <person name="Narsing Rao M.P."/>
        </authorList>
    </citation>
    <scope>NUCLEOTIDE SEQUENCE [LARGE SCALE GENOMIC DNA]</scope>
    <source>
        <strain evidence="8 9">KCTC 33185</strain>
    </source>
</reference>
<dbReference type="GO" id="GO:0015667">
    <property type="term" value="F:site-specific DNA-methyltransferase (cytosine-N4-specific) activity"/>
    <property type="evidence" value="ECO:0007669"/>
    <property type="project" value="UniProtKB-EC"/>
</dbReference>
<dbReference type="Proteomes" id="UP000307943">
    <property type="component" value="Unassembled WGS sequence"/>
</dbReference>
<evidence type="ECO:0000256" key="5">
    <source>
        <dbReference type="ARBA" id="ARBA00022691"/>
    </source>
</evidence>
<keyword evidence="4" id="KW-0808">Transferase</keyword>
<comment type="caution">
    <text evidence="8">The sequence shown here is derived from an EMBL/GenBank/DDBJ whole genome shotgun (WGS) entry which is preliminary data.</text>
</comment>
<dbReference type="GO" id="GO:0009307">
    <property type="term" value="P:DNA restriction-modification system"/>
    <property type="evidence" value="ECO:0007669"/>
    <property type="project" value="UniProtKB-KW"/>
</dbReference>
<evidence type="ECO:0000313" key="9">
    <source>
        <dbReference type="Proteomes" id="UP000307943"/>
    </source>
</evidence>
<evidence type="ECO:0000256" key="2">
    <source>
        <dbReference type="ARBA" id="ARBA00012185"/>
    </source>
</evidence>
<evidence type="ECO:0000256" key="1">
    <source>
        <dbReference type="ARBA" id="ARBA00010203"/>
    </source>
</evidence>
<dbReference type="OrthoDB" id="9800801at2"/>
<protein>
    <recommendedName>
        <fullName evidence="2">site-specific DNA-methyltransferase (cytosine-N(4)-specific)</fullName>
        <ecNumber evidence="2">2.1.1.113</ecNumber>
    </recommendedName>
</protein>
<dbReference type="SUPFAM" id="SSF53335">
    <property type="entry name" value="S-adenosyl-L-methionine-dependent methyltransferases"/>
    <property type="match status" value="1"/>
</dbReference>
<dbReference type="RefSeq" id="WP_139604438.1">
    <property type="nucleotide sequence ID" value="NZ_VDCQ01000034.1"/>
</dbReference>
<dbReference type="InterPro" id="IPR012327">
    <property type="entry name" value="MeTrfase_D12"/>
</dbReference>
<dbReference type="EC" id="2.1.1.113" evidence="2"/>
<sequence>MNLITKLEVDGSKWEDIELNYTGENNFASFFSSEGNIHSYPAKAVPNMVNSLLEKIKDLYGTKKVLDPFVGSGTIALEAKYLGLDFYGSDLNPLSILLSKTKSLTIHNANYVIKQLNLFMNNISEETQPIVNIVYFDKIDFWFKEENKIQLSVIKYKINKFLQERKLNQLETYATILLTAFSSTIRSSSLTRNGEFKLYRLSPADIKKFNVNSYEVFKDKLRNLLEMLQIANKAYKKETISKIYLSNAKDLSYMGNQKVDLILTSPPYGDSSSTVAYGQFSKLSLQWMSDLLKRYLGISVLEDNCDELLLGGRRSYSSVSPDIIEKSHTLKALLSNIDSVIENDNDVLIKLKNDLTSIMNLSENDTQYLQFIKDSNEVLYKLIKERVRLDEYRKINNKGELTRDEVKDLAIKQSDRYFDELLLGNDEVRRLRFKELKEKLPYVKQTINRKILSLPRRRSAILHFFYDLYEVVEQTDNVINKHGIQAWIVGHRTVLGKVTIDLEGILWEWFESLNYTKVRSMQRQYSFKRMPHHINSTVTRNEEIKTMMQEHILVVQKK</sequence>
<dbReference type="GO" id="GO:0009007">
    <property type="term" value="F:site-specific DNA-methyltransferase (adenine-specific) activity"/>
    <property type="evidence" value="ECO:0007669"/>
    <property type="project" value="UniProtKB-EC"/>
</dbReference>
<organism evidence="8 9">
    <name type="scientific">Paenibacillus hemerocallicola</name>
    <dbReference type="NCBI Taxonomy" id="1172614"/>
    <lineage>
        <taxon>Bacteria</taxon>
        <taxon>Bacillati</taxon>
        <taxon>Bacillota</taxon>
        <taxon>Bacilli</taxon>
        <taxon>Bacillales</taxon>
        <taxon>Paenibacillaceae</taxon>
        <taxon>Paenibacillus</taxon>
    </lineage>
</organism>
<comment type="catalytic activity">
    <reaction evidence="7">
        <text>a 2'-deoxycytidine in DNA + S-adenosyl-L-methionine = an N(4)-methyl-2'-deoxycytidine in DNA + S-adenosyl-L-homocysteine + H(+)</text>
        <dbReference type="Rhea" id="RHEA:16857"/>
        <dbReference type="Rhea" id="RHEA-COMP:11369"/>
        <dbReference type="Rhea" id="RHEA-COMP:13674"/>
        <dbReference type="ChEBI" id="CHEBI:15378"/>
        <dbReference type="ChEBI" id="CHEBI:57856"/>
        <dbReference type="ChEBI" id="CHEBI:59789"/>
        <dbReference type="ChEBI" id="CHEBI:85452"/>
        <dbReference type="ChEBI" id="CHEBI:137933"/>
        <dbReference type="EC" id="2.1.1.113"/>
    </reaction>
</comment>
<keyword evidence="9" id="KW-1185">Reference proteome</keyword>
<evidence type="ECO:0000313" key="8">
    <source>
        <dbReference type="EMBL" id="TNJ64034.1"/>
    </source>
</evidence>
<evidence type="ECO:0000256" key="4">
    <source>
        <dbReference type="ARBA" id="ARBA00022679"/>
    </source>
</evidence>
<keyword evidence="3" id="KW-0489">Methyltransferase</keyword>